<feature type="non-terminal residue" evidence="2">
    <location>
        <position position="1"/>
    </location>
</feature>
<sequence length="118" mass="14019">SKKTKEQFKKYLERIEDPKNNQEVNYDLPENPTPLQVAKFDICQRILAYQQDNNLTDEELAERINLSIPELEEILFCQIEKFTLDRLMTYANSLFNPSQIKITITKPLLRKRTPLYAR</sequence>
<organism evidence="2 3">
    <name type="scientific">Ambispora leptoticha</name>
    <dbReference type="NCBI Taxonomy" id="144679"/>
    <lineage>
        <taxon>Eukaryota</taxon>
        <taxon>Fungi</taxon>
        <taxon>Fungi incertae sedis</taxon>
        <taxon>Mucoromycota</taxon>
        <taxon>Glomeromycotina</taxon>
        <taxon>Glomeromycetes</taxon>
        <taxon>Archaeosporales</taxon>
        <taxon>Ambisporaceae</taxon>
        <taxon>Ambispora</taxon>
    </lineage>
</organism>
<dbReference type="EMBL" id="CAJVPS010002726">
    <property type="protein sequence ID" value="CAG8575059.1"/>
    <property type="molecule type" value="Genomic_DNA"/>
</dbReference>
<protein>
    <submittedName>
        <fullName evidence="2">10839_t:CDS:1</fullName>
    </submittedName>
</protein>
<dbReference type="OrthoDB" id="2349460at2759"/>
<dbReference type="Proteomes" id="UP000789508">
    <property type="component" value="Unassembled WGS sequence"/>
</dbReference>
<dbReference type="Pfam" id="PF13744">
    <property type="entry name" value="HTH_37"/>
    <property type="match status" value="1"/>
</dbReference>
<evidence type="ECO:0000259" key="1">
    <source>
        <dbReference type="Pfam" id="PF13744"/>
    </source>
</evidence>
<comment type="caution">
    <text evidence="2">The sequence shown here is derived from an EMBL/GenBank/DDBJ whole genome shotgun (WGS) entry which is preliminary data.</text>
</comment>
<name>A0A9N9BRS7_9GLOM</name>
<dbReference type="GO" id="GO:0003677">
    <property type="term" value="F:DNA binding"/>
    <property type="evidence" value="ECO:0007669"/>
    <property type="project" value="InterPro"/>
</dbReference>
<feature type="domain" description="HigA2-like helix-turn-helix" evidence="1">
    <location>
        <begin position="38"/>
        <end position="94"/>
    </location>
</feature>
<dbReference type="InterPro" id="IPR039554">
    <property type="entry name" value="HigA2-like_HTH"/>
</dbReference>
<dbReference type="Gene3D" id="1.10.260.40">
    <property type="entry name" value="lambda repressor-like DNA-binding domains"/>
    <property type="match status" value="1"/>
</dbReference>
<gene>
    <name evidence="2" type="ORF">ALEPTO_LOCUS6994</name>
</gene>
<dbReference type="InterPro" id="IPR010982">
    <property type="entry name" value="Lambda_DNA-bd_dom_sf"/>
</dbReference>
<evidence type="ECO:0000313" key="2">
    <source>
        <dbReference type="EMBL" id="CAG8575059.1"/>
    </source>
</evidence>
<reference evidence="2" key="1">
    <citation type="submission" date="2021-06" db="EMBL/GenBank/DDBJ databases">
        <authorList>
            <person name="Kallberg Y."/>
            <person name="Tangrot J."/>
            <person name="Rosling A."/>
        </authorList>
    </citation>
    <scope>NUCLEOTIDE SEQUENCE</scope>
    <source>
        <strain evidence="2">FL130A</strain>
    </source>
</reference>
<accession>A0A9N9BRS7</accession>
<dbReference type="SUPFAM" id="SSF47413">
    <property type="entry name" value="lambda repressor-like DNA-binding domains"/>
    <property type="match status" value="1"/>
</dbReference>
<proteinExistence type="predicted"/>
<dbReference type="AlphaFoldDB" id="A0A9N9BRS7"/>
<evidence type="ECO:0000313" key="3">
    <source>
        <dbReference type="Proteomes" id="UP000789508"/>
    </source>
</evidence>
<keyword evidence="3" id="KW-1185">Reference proteome</keyword>